<dbReference type="EMBL" id="BGPR01015921">
    <property type="protein sequence ID" value="GBN71141.1"/>
    <property type="molecule type" value="Genomic_DNA"/>
</dbReference>
<protein>
    <submittedName>
        <fullName evidence="2">Uncharacterized protein</fullName>
    </submittedName>
</protein>
<proteinExistence type="predicted"/>
<reference evidence="2 3" key="1">
    <citation type="journal article" date="2019" name="Sci. Rep.">
        <title>Orb-weaving spider Araneus ventricosus genome elucidates the spidroin gene catalogue.</title>
        <authorList>
            <person name="Kono N."/>
            <person name="Nakamura H."/>
            <person name="Ohtoshi R."/>
            <person name="Moran D.A.P."/>
            <person name="Shinohara A."/>
            <person name="Yoshida Y."/>
            <person name="Fujiwara M."/>
            <person name="Mori M."/>
            <person name="Tomita M."/>
            <person name="Arakawa K."/>
        </authorList>
    </citation>
    <scope>NUCLEOTIDE SEQUENCE [LARGE SCALE GENOMIC DNA]</scope>
</reference>
<evidence type="ECO:0000256" key="1">
    <source>
        <dbReference type="SAM" id="MobiDB-lite"/>
    </source>
</evidence>
<evidence type="ECO:0000313" key="3">
    <source>
        <dbReference type="Proteomes" id="UP000499080"/>
    </source>
</evidence>
<comment type="caution">
    <text evidence="2">The sequence shown here is derived from an EMBL/GenBank/DDBJ whole genome shotgun (WGS) entry which is preliminary data.</text>
</comment>
<dbReference type="Proteomes" id="UP000499080">
    <property type="component" value="Unassembled WGS sequence"/>
</dbReference>
<sequence>MSDNRYFPEQESSSVDDPLQSGASNLFPEGVSSQVAGFGLPIAGPAEEPISRMENPSRNLPASDDKTSVTSYLSLSDISIEYWQLYSESRPESYDFAMNIMAYVELLNDSSWKATVSYFDENVKRMVTHIWNEKQVYFNKTINLQTFHRDMMLKLMGDFTQWSINQNFDLYQFLNYCVLMCHLGVIARKCIFKEAPCYAIGQLRERIKLLKFENVVQFMFEIVVKEHAKRLF</sequence>
<gene>
    <name evidence="2" type="ORF">AVEN_245798_1</name>
</gene>
<accession>A0A4Y2R654</accession>
<name>A0A4Y2R654_ARAVE</name>
<feature type="region of interest" description="Disordered" evidence="1">
    <location>
        <begin position="1"/>
        <end position="65"/>
    </location>
</feature>
<evidence type="ECO:0000313" key="2">
    <source>
        <dbReference type="EMBL" id="GBN71141.1"/>
    </source>
</evidence>
<keyword evidence="3" id="KW-1185">Reference proteome</keyword>
<dbReference type="AlphaFoldDB" id="A0A4Y2R654"/>
<organism evidence="2 3">
    <name type="scientific">Araneus ventricosus</name>
    <name type="common">Orbweaver spider</name>
    <name type="synonym">Epeira ventricosa</name>
    <dbReference type="NCBI Taxonomy" id="182803"/>
    <lineage>
        <taxon>Eukaryota</taxon>
        <taxon>Metazoa</taxon>
        <taxon>Ecdysozoa</taxon>
        <taxon>Arthropoda</taxon>
        <taxon>Chelicerata</taxon>
        <taxon>Arachnida</taxon>
        <taxon>Araneae</taxon>
        <taxon>Araneomorphae</taxon>
        <taxon>Entelegynae</taxon>
        <taxon>Araneoidea</taxon>
        <taxon>Araneidae</taxon>
        <taxon>Araneus</taxon>
    </lineage>
</organism>